<dbReference type="InterPro" id="IPR012337">
    <property type="entry name" value="RNaseH-like_sf"/>
</dbReference>
<gene>
    <name evidence="2" type="ORF">brsh051_15720</name>
</gene>
<dbReference type="PANTHER" id="PTHR34614:SF2">
    <property type="entry name" value="TRANSPOSASE IS4-LIKE DOMAIN-CONTAINING PROTEIN"/>
    <property type="match status" value="1"/>
</dbReference>
<evidence type="ECO:0000313" key="3">
    <source>
        <dbReference type="Proteomes" id="UP001431656"/>
    </source>
</evidence>
<keyword evidence="3" id="KW-1185">Reference proteome</keyword>
<dbReference type="EMBL" id="AP028056">
    <property type="protein sequence ID" value="BEH02291.1"/>
    <property type="molecule type" value="Genomic_DNA"/>
</dbReference>
<dbReference type="InterPro" id="IPR002559">
    <property type="entry name" value="Transposase_11"/>
</dbReference>
<dbReference type="SUPFAM" id="SSF53098">
    <property type="entry name" value="Ribonuclease H-like"/>
    <property type="match status" value="1"/>
</dbReference>
<dbReference type="KEGG" id="broo:brsh051_15720"/>
<name>A0AAN0MHC9_9ACTN</name>
<dbReference type="GO" id="GO:0003677">
    <property type="term" value="F:DNA binding"/>
    <property type="evidence" value="ECO:0007669"/>
    <property type="project" value="InterPro"/>
</dbReference>
<dbReference type="GO" id="GO:0004803">
    <property type="term" value="F:transposase activity"/>
    <property type="evidence" value="ECO:0007669"/>
    <property type="project" value="InterPro"/>
</dbReference>
<dbReference type="Pfam" id="PF01609">
    <property type="entry name" value="DDE_Tnp_1"/>
    <property type="match status" value="1"/>
</dbReference>
<dbReference type="Proteomes" id="UP001431656">
    <property type="component" value="Chromosome"/>
</dbReference>
<dbReference type="InterPro" id="IPR047654">
    <property type="entry name" value="IS1634_transpos"/>
</dbReference>
<evidence type="ECO:0000313" key="2">
    <source>
        <dbReference type="EMBL" id="BEH02291.1"/>
    </source>
</evidence>
<dbReference type="PANTHER" id="PTHR34614">
    <property type="match status" value="1"/>
</dbReference>
<evidence type="ECO:0000259" key="1">
    <source>
        <dbReference type="Pfam" id="PF01609"/>
    </source>
</evidence>
<feature type="domain" description="Transposase IS4-like" evidence="1">
    <location>
        <begin position="9"/>
        <end position="242"/>
    </location>
</feature>
<accession>A0AAN0MHC9</accession>
<sequence length="301" mass="33499">MEPQITVGLLTDATGAPLMIEAFEGNRAETKTMIPLIRGFVEAHGIADVVVVADAGMMSEQNLKDIEDAGWSFIVGGKIPEIPYAISQWRKQHPDAEPPDQLVLSQKQVMGVKADTRHRSVYFQYRADRARRTLHGVDQQLTKAANAVAGKTPVKRNRFITLSGARPSINRELEAKVKALAGWKSYVTNLDKPAEFVIGAYHQLWHVEHAFRMSKSDLKARPVYHHKKESIDAHLAVVFAALAVSHHIEQATGWTIKRFVRTFRQYRDVTLTLAGQTITASQPIPADEADILAKINNSDAH</sequence>
<dbReference type="NCBIfam" id="NF033559">
    <property type="entry name" value="transpos_IS1634"/>
    <property type="match status" value="1"/>
</dbReference>
<proteinExistence type="predicted"/>
<organism evidence="2 3">
    <name type="scientific">Brooklawnia propionicigenes</name>
    <dbReference type="NCBI Taxonomy" id="3041175"/>
    <lineage>
        <taxon>Bacteria</taxon>
        <taxon>Bacillati</taxon>
        <taxon>Actinomycetota</taxon>
        <taxon>Actinomycetes</taxon>
        <taxon>Propionibacteriales</taxon>
        <taxon>Propionibacteriaceae</taxon>
        <taxon>Brooklawnia</taxon>
    </lineage>
</organism>
<dbReference type="GO" id="GO:0006313">
    <property type="term" value="P:DNA transposition"/>
    <property type="evidence" value="ECO:0007669"/>
    <property type="project" value="InterPro"/>
</dbReference>
<reference evidence="2" key="1">
    <citation type="journal article" date="2024" name="Int. J. Syst. Evol. Microbiol.">
        <title>Brooklawnia propionicigenes sp. nov., a facultatively anaerobic, propionate-producing bacterium isolated from a methanogenic reactor treating waste from cattle farms.</title>
        <authorList>
            <person name="Akita Y."/>
            <person name="Ueki A."/>
            <person name="Tonouchi A."/>
            <person name="Sugawara Y."/>
            <person name="Honma S."/>
            <person name="Kaku N."/>
            <person name="Ueki K."/>
        </authorList>
    </citation>
    <scope>NUCLEOTIDE SEQUENCE</scope>
    <source>
        <strain evidence="2">SH051</strain>
    </source>
</reference>
<dbReference type="AlphaFoldDB" id="A0AAN0MHC9"/>
<protein>
    <recommendedName>
        <fullName evidence="1">Transposase IS4-like domain-containing protein</fullName>
    </recommendedName>
</protein>